<dbReference type="RefSeq" id="WP_013809874.1">
    <property type="nucleotide sequence ID" value="NC_015565.1"/>
</dbReference>
<dbReference type="KEGG" id="dca:Desca_0835"/>
<dbReference type="Pfam" id="PF01568">
    <property type="entry name" value="Molydop_binding"/>
    <property type="match status" value="1"/>
</dbReference>
<evidence type="ECO:0000313" key="6">
    <source>
        <dbReference type="EMBL" id="AEF93715.1"/>
    </source>
</evidence>
<evidence type="ECO:0000259" key="5">
    <source>
        <dbReference type="PROSITE" id="PS51669"/>
    </source>
</evidence>
<dbReference type="GO" id="GO:0016491">
    <property type="term" value="F:oxidoreductase activity"/>
    <property type="evidence" value="ECO:0007669"/>
    <property type="project" value="UniProtKB-KW"/>
</dbReference>
<gene>
    <name evidence="6" type="ordered locus">Desca_0835</name>
</gene>
<protein>
    <submittedName>
        <fullName evidence="6">Nitrate reductase</fullName>
        <ecNumber evidence="6">1.7.99.4</ecNumber>
    </submittedName>
</protein>
<evidence type="ECO:0000256" key="1">
    <source>
        <dbReference type="ARBA" id="ARBA00010312"/>
    </source>
</evidence>
<dbReference type="PROSITE" id="PS51669">
    <property type="entry name" value="4FE4S_MOW_BIS_MGD"/>
    <property type="match status" value="1"/>
</dbReference>
<dbReference type="Gene3D" id="3.30.2070.10">
    <property type="entry name" value="Formate dehydrogenase/DMSO reductase"/>
    <property type="match status" value="1"/>
</dbReference>
<dbReference type="GO" id="GO:0051536">
    <property type="term" value="F:iron-sulfur cluster binding"/>
    <property type="evidence" value="ECO:0007669"/>
    <property type="project" value="UniProtKB-KW"/>
</dbReference>
<sequence>MPKIRTACPMDCYSHCGLVAQVEDGKIIQIDGDVNHPLNKGLICQKGRVKHLQRIYSPQRITTPLRKTSAGWQSISWSAAYDIIAEKLTPLVKLYGPTTILHHDNCGSEGILKSLSRRFFSALGGCTRPQGSICWGSGYQAQVYDFGRLQLHSWEDVLNSRLIILWGRDPASTNIHMLSLLQQAKKQGAKIIVINPVEVASCRLADWHIAPRPGSDGALALAVANEIIKNDWINQDYIDKHVFGYPAYRELVAQYPAEKVSAITGIPVEQICTLAREYGTTSPASIFFGYGLQRYTNGGQTVRAIDALAAITGNIGIPGGGANYAGGHWKGMLADITGSELSPEVRRLPWPTLAEAMLKANDPPIKAIFVTRSNPLTQLPDTSRVKEAFSQSELTVVVDFFLNDTAQMADLVLPCTTFLEGEDVVYSSWNHYMTYQHQVVSPVGQCRSDHHIFAGLAQHMGLPGFPNLSDSQWLEQALAPLAQYGVTLDKLKEGPVRHPLAPDVPWHDGNFATPSGKFELYSQLAEADGVNPLPDYVEPAESPLRNPGLAQNYPLHLITVHHPDYLHSQFWNLSDAGQSRQPVYLHPDTAAVYGIEDNAPVIVATSRGQITCQAKLSPKVRPDTALLYEGHWLSHGNGVNLLTGQYRPDMGLGTPYYDCLCRVTPKAGLKK</sequence>
<comment type="similarity">
    <text evidence="1">Belongs to the prokaryotic molybdopterin-containing oxidoreductase family.</text>
</comment>
<dbReference type="GO" id="GO:0046872">
    <property type="term" value="F:metal ion binding"/>
    <property type="evidence" value="ECO:0007669"/>
    <property type="project" value="UniProtKB-KW"/>
</dbReference>
<dbReference type="Pfam" id="PF04879">
    <property type="entry name" value="Molybdop_Fe4S4"/>
    <property type="match status" value="1"/>
</dbReference>
<dbReference type="STRING" id="868595.Desca_0835"/>
<dbReference type="InterPro" id="IPR050612">
    <property type="entry name" value="Prok_Mopterin_Oxidored"/>
</dbReference>
<dbReference type="InterPro" id="IPR006963">
    <property type="entry name" value="Mopterin_OxRdtase_4Fe-4S_dom"/>
</dbReference>
<dbReference type="AlphaFoldDB" id="F6B9D9"/>
<dbReference type="Gene3D" id="2.20.25.90">
    <property type="entry name" value="ADC-like domains"/>
    <property type="match status" value="1"/>
</dbReference>
<dbReference type="EMBL" id="CP002736">
    <property type="protein sequence ID" value="AEF93715.1"/>
    <property type="molecule type" value="Genomic_DNA"/>
</dbReference>
<keyword evidence="6" id="KW-0560">Oxidoreductase</keyword>
<evidence type="ECO:0000313" key="7">
    <source>
        <dbReference type="Proteomes" id="UP000009226"/>
    </source>
</evidence>
<keyword evidence="3" id="KW-0408">Iron</keyword>
<dbReference type="Pfam" id="PF00384">
    <property type="entry name" value="Molybdopterin"/>
    <property type="match status" value="1"/>
</dbReference>
<evidence type="ECO:0000256" key="4">
    <source>
        <dbReference type="ARBA" id="ARBA00023014"/>
    </source>
</evidence>
<dbReference type="InterPro" id="IPR006657">
    <property type="entry name" value="MoPterin_dinucl-bd_dom"/>
</dbReference>
<dbReference type="SUPFAM" id="SSF53706">
    <property type="entry name" value="Formate dehydrogenase/DMSO reductase, domains 1-3"/>
    <property type="match status" value="1"/>
</dbReference>
<evidence type="ECO:0000256" key="2">
    <source>
        <dbReference type="ARBA" id="ARBA00022723"/>
    </source>
</evidence>
<dbReference type="GO" id="GO:0043546">
    <property type="term" value="F:molybdopterin cofactor binding"/>
    <property type="evidence" value="ECO:0007669"/>
    <property type="project" value="InterPro"/>
</dbReference>
<reference evidence="6 7" key="1">
    <citation type="submission" date="2011-05" db="EMBL/GenBank/DDBJ databases">
        <title>Complete sequence of Desulfotomaculum carboxydivorans CO-1-SRB.</title>
        <authorList>
            <consortium name="US DOE Joint Genome Institute"/>
            <person name="Lucas S."/>
            <person name="Han J."/>
            <person name="Lapidus A."/>
            <person name="Cheng J.-F."/>
            <person name="Goodwin L."/>
            <person name="Pitluck S."/>
            <person name="Peters L."/>
            <person name="Mikhailova N."/>
            <person name="Lu M."/>
            <person name="Han C."/>
            <person name="Tapia R."/>
            <person name="Land M."/>
            <person name="Hauser L."/>
            <person name="Kyrpides N."/>
            <person name="Ivanova N."/>
            <person name="Pagani I."/>
            <person name="Stams A."/>
            <person name="Plugge C."/>
            <person name="Muyzer G."/>
            <person name="Kuever J."/>
            <person name="Parshina S."/>
            <person name="Ivanova A."/>
            <person name="Nazina T."/>
            <person name="Woyke T."/>
        </authorList>
    </citation>
    <scope>NUCLEOTIDE SEQUENCE [LARGE SCALE GENOMIC DNA]</scope>
    <source>
        <strain evidence="7">DSM 14880 / VKM B-2319 / CO-1-SRB</strain>
    </source>
</reference>
<dbReference type="HOGENOM" id="CLU_000422_13_3_9"/>
<dbReference type="Gene3D" id="2.40.40.20">
    <property type="match status" value="1"/>
</dbReference>
<dbReference type="PANTHER" id="PTHR43742">
    <property type="entry name" value="TRIMETHYLAMINE-N-OXIDE REDUCTASE"/>
    <property type="match status" value="1"/>
</dbReference>
<keyword evidence="7" id="KW-1185">Reference proteome</keyword>
<dbReference type="CDD" id="cd02766">
    <property type="entry name" value="MopB_3"/>
    <property type="match status" value="1"/>
</dbReference>
<dbReference type="PANTHER" id="PTHR43742:SF6">
    <property type="entry name" value="OXIDOREDUCTASE YYAE-RELATED"/>
    <property type="match status" value="1"/>
</dbReference>
<dbReference type="EC" id="1.7.99.4" evidence="6"/>
<dbReference type="Gene3D" id="3.40.50.740">
    <property type="match status" value="1"/>
</dbReference>
<dbReference type="Proteomes" id="UP000009226">
    <property type="component" value="Chromosome"/>
</dbReference>
<proteinExistence type="inferred from homology"/>
<organism evidence="6 7">
    <name type="scientific">Desulfotomaculum nigrificans (strain DSM 14880 / VKM B-2319 / CO-1-SRB)</name>
    <name type="common">Desulfotomaculum carboxydivorans</name>
    <dbReference type="NCBI Taxonomy" id="868595"/>
    <lineage>
        <taxon>Bacteria</taxon>
        <taxon>Bacillati</taxon>
        <taxon>Bacillota</taxon>
        <taxon>Clostridia</taxon>
        <taxon>Eubacteriales</taxon>
        <taxon>Desulfotomaculaceae</taxon>
        <taxon>Desulfotomaculum</taxon>
    </lineage>
</organism>
<keyword evidence="4" id="KW-0411">Iron-sulfur</keyword>
<keyword evidence="2" id="KW-0479">Metal-binding</keyword>
<evidence type="ECO:0000256" key="3">
    <source>
        <dbReference type="ARBA" id="ARBA00023004"/>
    </source>
</evidence>
<name>F6B9D9_DESCC</name>
<dbReference type="SUPFAM" id="SSF50692">
    <property type="entry name" value="ADC-like"/>
    <property type="match status" value="1"/>
</dbReference>
<dbReference type="InterPro" id="IPR009010">
    <property type="entry name" value="Asp_de-COase-like_dom_sf"/>
</dbReference>
<feature type="domain" description="4Fe-4S Mo/W bis-MGD-type" evidence="5">
    <location>
        <begin position="1"/>
        <end position="58"/>
    </location>
</feature>
<dbReference type="SMART" id="SM00926">
    <property type="entry name" value="Molybdop_Fe4S4"/>
    <property type="match status" value="1"/>
</dbReference>
<accession>F6B9D9</accession>
<dbReference type="InterPro" id="IPR006656">
    <property type="entry name" value="Mopterin_OxRdtase"/>
</dbReference>
<dbReference type="eggNOG" id="COG0243">
    <property type="taxonomic scope" value="Bacteria"/>
</dbReference>
<dbReference type="Gene3D" id="3.40.228.10">
    <property type="entry name" value="Dimethylsulfoxide Reductase, domain 2"/>
    <property type="match status" value="1"/>
</dbReference>